<gene>
    <name evidence="2" type="primary">Ervv2_6</name>
    <name evidence="2" type="ORF">NYCGRA_R15476</name>
</gene>
<evidence type="ECO:0000313" key="2">
    <source>
        <dbReference type="EMBL" id="NXQ92676.1"/>
    </source>
</evidence>
<dbReference type="OrthoDB" id="8949317at2759"/>
<sequence>GFHSFARWFVPWLGVSELEKAIVNLSATMELATNATIDAIQAQQLEIRSVSKLALQNRLALDMLYSKGEVCAVINQSCCTYVNQDQRIETDLA</sequence>
<dbReference type="Gene3D" id="1.10.287.210">
    <property type="match status" value="1"/>
</dbReference>
<organism evidence="2 3">
    <name type="scientific">Nyctibius grandis</name>
    <name type="common">Great potoo</name>
    <dbReference type="NCBI Taxonomy" id="48427"/>
    <lineage>
        <taxon>Eukaryota</taxon>
        <taxon>Metazoa</taxon>
        <taxon>Chordata</taxon>
        <taxon>Craniata</taxon>
        <taxon>Vertebrata</taxon>
        <taxon>Euteleostomi</taxon>
        <taxon>Archelosauria</taxon>
        <taxon>Archosauria</taxon>
        <taxon>Dinosauria</taxon>
        <taxon>Saurischia</taxon>
        <taxon>Theropoda</taxon>
        <taxon>Coelurosauria</taxon>
        <taxon>Aves</taxon>
        <taxon>Neognathae</taxon>
        <taxon>Neoaves</taxon>
        <taxon>Strisores</taxon>
        <taxon>Caprimulgiformes</taxon>
        <taxon>Nyctibiidae</taxon>
        <taxon>Nyctibius</taxon>
    </lineage>
</organism>
<keyword evidence="3" id="KW-1185">Reference proteome</keyword>
<feature type="non-terminal residue" evidence="2">
    <location>
        <position position="93"/>
    </location>
</feature>
<dbReference type="EMBL" id="VWYG01046344">
    <property type="protein sequence ID" value="NXQ92676.1"/>
    <property type="molecule type" value="Genomic_DNA"/>
</dbReference>
<proteinExistence type="predicted"/>
<reference evidence="2 3" key="1">
    <citation type="submission" date="2019-09" db="EMBL/GenBank/DDBJ databases">
        <title>Bird 10,000 Genomes (B10K) Project - Family phase.</title>
        <authorList>
            <person name="Zhang G."/>
        </authorList>
    </citation>
    <scope>NUCLEOTIDE SEQUENCE [LARGE SCALE GENOMIC DNA]</scope>
    <source>
        <strain evidence="2">B10K-DU-001-56</strain>
        <tissue evidence="2">Muscle</tissue>
    </source>
</reference>
<dbReference type="AlphaFoldDB" id="A0A7L2H140"/>
<dbReference type="InterPro" id="IPR018154">
    <property type="entry name" value="TLV/ENV_coat_polyprotein"/>
</dbReference>
<protein>
    <submittedName>
        <fullName evidence="2">ERVV2 protein</fullName>
    </submittedName>
</protein>
<keyword evidence="1" id="KW-1015">Disulfide bond</keyword>
<comment type="caution">
    <text evidence="2">The sequence shown here is derived from an EMBL/GenBank/DDBJ whole genome shotgun (WGS) entry which is preliminary data.</text>
</comment>
<dbReference type="PANTHER" id="PTHR10424:SF73">
    <property type="entry name" value="ENDOGENOUS RETROVIRUS GROUP FC1 ENV POLYPROTEIN-RELATED"/>
    <property type="match status" value="1"/>
</dbReference>
<accession>A0A7L2H140</accession>
<dbReference type="SUPFAM" id="SSF58069">
    <property type="entry name" value="Virus ectodomain"/>
    <property type="match status" value="1"/>
</dbReference>
<evidence type="ECO:0000256" key="1">
    <source>
        <dbReference type="ARBA" id="ARBA00023157"/>
    </source>
</evidence>
<evidence type="ECO:0000313" key="3">
    <source>
        <dbReference type="Proteomes" id="UP000567826"/>
    </source>
</evidence>
<feature type="non-terminal residue" evidence="2">
    <location>
        <position position="1"/>
    </location>
</feature>
<name>A0A7L2H140_NYCGR</name>
<dbReference type="Pfam" id="PF00429">
    <property type="entry name" value="TLV_coat"/>
    <property type="match status" value="1"/>
</dbReference>
<dbReference type="Proteomes" id="UP000567826">
    <property type="component" value="Unassembled WGS sequence"/>
</dbReference>
<dbReference type="PANTHER" id="PTHR10424">
    <property type="entry name" value="VIRAL ENVELOPE PROTEIN"/>
    <property type="match status" value="1"/>
</dbReference>